<dbReference type="Proteomes" id="UP000799764">
    <property type="component" value="Unassembled WGS sequence"/>
</dbReference>
<dbReference type="PANTHER" id="PTHR10039">
    <property type="entry name" value="AMELOGENIN"/>
    <property type="match status" value="1"/>
</dbReference>
<dbReference type="OrthoDB" id="674604at2759"/>
<gene>
    <name evidence="5" type="ORF">P171DRAFT_433099</name>
</gene>
<dbReference type="AlphaFoldDB" id="A0A9P4PG18"/>
<dbReference type="InterPro" id="IPR001680">
    <property type="entry name" value="WD40_rpt"/>
</dbReference>
<dbReference type="SMART" id="SM00320">
    <property type="entry name" value="WD40"/>
    <property type="match status" value="3"/>
</dbReference>
<dbReference type="InterPro" id="IPR036322">
    <property type="entry name" value="WD40_repeat_dom_sf"/>
</dbReference>
<feature type="repeat" description="WD" evidence="3">
    <location>
        <begin position="825"/>
        <end position="852"/>
    </location>
</feature>
<dbReference type="PROSITE" id="PS50294">
    <property type="entry name" value="WD_REPEATS_REGION"/>
    <property type="match status" value="2"/>
</dbReference>
<dbReference type="PROSITE" id="PS00678">
    <property type="entry name" value="WD_REPEATS_1"/>
    <property type="match status" value="1"/>
</dbReference>
<dbReference type="InterPro" id="IPR027417">
    <property type="entry name" value="P-loop_NTPase"/>
</dbReference>
<dbReference type="Gene3D" id="2.130.10.10">
    <property type="entry name" value="YVTN repeat-like/Quinoprotein amine dehydrogenase"/>
    <property type="match status" value="1"/>
</dbReference>
<dbReference type="InterPro" id="IPR031348">
    <property type="entry name" value="PigL_N"/>
</dbReference>
<dbReference type="SUPFAM" id="SSF52540">
    <property type="entry name" value="P-loop containing nucleoside triphosphate hydrolases"/>
    <property type="match status" value="1"/>
</dbReference>
<dbReference type="InterPro" id="IPR007111">
    <property type="entry name" value="NACHT_NTPase"/>
</dbReference>
<dbReference type="EMBL" id="MU001503">
    <property type="protein sequence ID" value="KAF2442678.1"/>
    <property type="molecule type" value="Genomic_DNA"/>
</dbReference>
<dbReference type="PROSITE" id="PS50082">
    <property type="entry name" value="WD_REPEATS_2"/>
    <property type="match status" value="3"/>
</dbReference>
<evidence type="ECO:0000259" key="4">
    <source>
        <dbReference type="PROSITE" id="PS50837"/>
    </source>
</evidence>
<proteinExistence type="predicted"/>
<dbReference type="InterPro" id="IPR015943">
    <property type="entry name" value="WD40/YVTN_repeat-like_dom_sf"/>
</dbReference>
<keyword evidence="1 3" id="KW-0853">WD repeat</keyword>
<dbReference type="InterPro" id="IPR056884">
    <property type="entry name" value="NPHP3-like_N"/>
</dbReference>
<organism evidence="5 6">
    <name type="scientific">Karstenula rhodostoma CBS 690.94</name>
    <dbReference type="NCBI Taxonomy" id="1392251"/>
    <lineage>
        <taxon>Eukaryota</taxon>
        <taxon>Fungi</taxon>
        <taxon>Dikarya</taxon>
        <taxon>Ascomycota</taxon>
        <taxon>Pezizomycotina</taxon>
        <taxon>Dothideomycetes</taxon>
        <taxon>Pleosporomycetidae</taxon>
        <taxon>Pleosporales</taxon>
        <taxon>Massarineae</taxon>
        <taxon>Didymosphaeriaceae</taxon>
        <taxon>Karstenula</taxon>
    </lineage>
</organism>
<evidence type="ECO:0000256" key="2">
    <source>
        <dbReference type="ARBA" id="ARBA00022737"/>
    </source>
</evidence>
<evidence type="ECO:0000256" key="1">
    <source>
        <dbReference type="ARBA" id="ARBA00022574"/>
    </source>
</evidence>
<dbReference type="SUPFAM" id="SSF50978">
    <property type="entry name" value="WD40 repeat-like"/>
    <property type="match status" value="1"/>
</dbReference>
<comment type="caution">
    <text evidence="5">The sequence shown here is derived from an EMBL/GenBank/DDBJ whole genome shotgun (WGS) entry which is preliminary data.</text>
</comment>
<dbReference type="PROSITE" id="PS50837">
    <property type="entry name" value="NACHT"/>
    <property type="match status" value="1"/>
</dbReference>
<feature type="domain" description="NACHT" evidence="4">
    <location>
        <begin position="197"/>
        <end position="346"/>
    </location>
</feature>
<feature type="repeat" description="WD" evidence="3">
    <location>
        <begin position="741"/>
        <end position="782"/>
    </location>
</feature>
<feature type="repeat" description="WD" evidence="3">
    <location>
        <begin position="783"/>
        <end position="824"/>
    </location>
</feature>
<evidence type="ECO:0000256" key="3">
    <source>
        <dbReference type="PROSITE-ProRule" id="PRU00221"/>
    </source>
</evidence>
<evidence type="ECO:0000313" key="6">
    <source>
        <dbReference type="Proteomes" id="UP000799764"/>
    </source>
</evidence>
<dbReference type="InterPro" id="IPR019775">
    <property type="entry name" value="WD40_repeat_CS"/>
</dbReference>
<dbReference type="Pfam" id="PF00400">
    <property type="entry name" value="WD40"/>
    <property type="match status" value="3"/>
</dbReference>
<dbReference type="CDD" id="cd00200">
    <property type="entry name" value="WD40"/>
    <property type="match status" value="1"/>
</dbReference>
<name>A0A9P4PG18_9PLEO</name>
<accession>A0A9P4PG18</accession>
<keyword evidence="2" id="KW-0677">Repeat</keyword>
<reference evidence="5" key="1">
    <citation type="journal article" date="2020" name="Stud. Mycol.">
        <title>101 Dothideomycetes genomes: a test case for predicting lifestyles and emergence of pathogens.</title>
        <authorList>
            <person name="Haridas S."/>
            <person name="Albert R."/>
            <person name="Binder M."/>
            <person name="Bloem J."/>
            <person name="Labutti K."/>
            <person name="Salamov A."/>
            <person name="Andreopoulos B."/>
            <person name="Baker S."/>
            <person name="Barry K."/>
            <person name="Bills G."/>
            <person name="Bluhm B."/>
            <person name="Cannon C."/>
            <person name="Castanera R."/>
            <person name="Culley D."/>
            <person name="Daum C."/>
            <person name="Ezra D."/>
            <person name="Gonzalez J."/>
            <person name="Henrissat B."/>
            <person name="Kuo A."/>
            <person name="Liang C."/>
            <person name="Lipzen A."/>
            <person name="Lutzoni F."/>
            <person name="Magnuson J."/>
            <person name="Mondo S."/>
            <person name="Nolan M."/>
            <person name="Ohm R."/>
            <person name="Pangilinan J."/>
            <person name="Park H.-J."/>
            <person name="Ramirez L."/>
            <person name="Alfaro M."/>
            <person name="Sun H."/>
            <person name="Tritt A."/>
            <person name="Yoshinaga Y."/>
            <person name="Zwiers L.-H."/>
            <person name="Turgeon B."/>
            <person name="Goodwin S."/>
            <person name="Spatafora J."/>
            <person name="Crous P."/>
            <person name="Grigoriev I."/>
        </authorList>
    </citation>
    <scope>NUCLEOTIDE SEQUENCE</scope>
    <source>
        <strain evidence="5">CBS 690.94</strain>
    </source>
</reference>
<keyword evidence="6" id="KW-1185">Reference proteome</keyword>
<protein>
    <recommendedName>
        <fullName evidence="4">NACHT domain-containing protein</fullName>
    </recommendedName>
</protein>
<dbReference type="Pfam" id="PF24883">
    <property type="entry name" value="NPHP3_N"/>
    <property type="match status" value="1"/>
</dbReference>
<dbReference type="Pfam" id="PF17111">
    <property type="entry name" value="PigL_N"/>
    <property type="match status" value="1"/>
</dbReference>
<dbReference type="Gene3D" id="3.40.50.300">
    <property type="entry name" value="P-loop containing nucleotide triphosphate hydrolases"/>
    <property type="match status" value="1"/>
</dbReference>
<evidence type="ECO:0000313" key="5">
    <source>
        <dbReference type="EMBL" id="KAF2442678.1"/>
    </source>
</evidence>
<sequence>MDGLSGAASVIAVIDISAKIVSLCLQYSKAVKDAKDDIERVQRKVSDISHILEQIKQLLDSQDKTRLSTTQGLFSSLAKCRKELEDLQIELEPGKGRKTMSRIGFRALKWPFTSKHVDRIVSNLEGYEQTFSLALQVDQTTVVLSIDQKLDLAKLPIAQGASYDSHTEEHNARCLPNTRTALLQDITNWAQDKDGKSIFWLSGMAGTGKSTIARTIAESFASHSQLGASFFFKRGEGERGNASRFFTTIATDLVAREPGMVPGIRKTLNEDSAISHKALKDQFEKLILQPLLGIKQTRSQALVRVIVIDALDECEREADVRAILQLLAQTKDIRPVPLRIVVTSRPELHIRLGFKEMANGTYQDLVLHEVPRSTIEHDIRLFLEHELGTIRKERMLAPDWPAQQQILALVELAVPLFIYAATVCRYIGSKGSSPTAFLNKVLQYQKATFSQLERTYLPVLDQLLSEQEEDEKETWLQAFREVVGSVIVLESPLSTVSLARLLQVPQEEIQCRLDSLHSVLSVPNNKDAPIRLLHLSFREFLVSPTKQGNSPFWVDKKRTHQKLASRCLKLMSGSSGLRQNMCGLSGPGVLRGEIDEKTVATSLPPDLQYACRYWIDHLKQSGQGVIDGDATHLFLQKHLLHWLEAISLIRESRRCVHLLDSLQAITSLSAKLVLGFLRDVKRFVLRFQLILADAPLQIYYSALVFAPERSLVRQTFLSQVPEKTKMLSIAETDWDACRSTLEGHSDEVSAVTFSPDGQLVASASDDNTVRLWETVTGTCHSTLKGHSSEVSAVAFSPDGQLVVSVSDDKTVRLWETATGICRSTLKGHSDYISAAAFSPDGQLVVSASWDKTKLVAGTPPCGFALPLPVTAKLMHWGYAWAPLVELAECRAMISCRMT</sequence>